<dbReference type="HOGENOM" id="CLU_1522812_0_0_7"/>
<proteinExistence type="predicted"/>
<feature type="transmembrane region" description="Helical" evidence="1">
    <location>
        <begin position="87"/>
        <end position="106"/>
    </location>
</feature>
<keyword evidence="3" id="KW-1185">Reference proteome</keyword>
<sequence>MTTALLILIAIMWLPVALLNLGKGEVKGTGFVAGLVGLLVVIGAMIQAALFNDAFTAGLLVAHGILYCCIGYALLAGLEDLRSVANVSLTVCFISLIYTLLFYFGGPLKEDGTQLLAVSNYLALACLGYTVLTFEVFLCFYGKLSGAVVAWSLLIWIPIGLWIPAFWLLSSGTLPF</sequence>
<dbReference type="eggNOG" id="ENOG5031GRB">
    <property type="taxonomic scope" value="Bacteria"/>
</dbReference>
<dbReference type="AlphaFoldDB" id="L0RA90"/>
<feature type="transmembrane region" description="Helical" evidence="1">
    <location>
        <begin position="29"/>
        <end position="49"/>
    </location>
</feature>
<dbReference type="PATRIC" id="fig|1121451.3.peg.1643"/>
<protein>
    <recommendedName>
        <fullName evidence="4">Transporter</fullName>
    </recommendedName>
</protein>
<evidence type="ECO:0008006" key="4">
    <source>
        <dbReference type="Google" id="ProtNLM"/>
    </source>
</evidence>
<evidence type="ECO:0000256" key="1">
    <source>
        <dbReference type="SAM" id="Phobius"/>
    </source>
</evidence>
<dbReference type="EMBL" id="FO203522">
    <property type="protein sequence ID" value="CCO23674.1"/>
    <property type="molecule type" value="Genomic_DNA"/>
</dbReference>
<name>L0RA90_9BACT</name>
<dbReference type="KEGG" id="dhy:DESAM_21397"/>
<gene>
    <name evidence="2" type="ORF">DESAM_21397</name>
</gene>
<keyword evidence="1" id="KW-0812">Transmembrane</keyword>
<dbReference type="OrthoDB" id="5453830at2"/>
<feature type="transmembrane region" description="Helical" evidence="1">
    <location>
        <begin position="148"/>
        <end position="169"/>
    </location>
</feature>
<feature type="transmembrane region" description="Helical" evidence="1">
    <location>
        <begin position="118"/>
        <end position="141"/>
    </location>
</feature>
<keyword evidence="1" id="KW-1133">Transmembrane helix</keyword>
<accession>L0RA90</accession>
<dbReference type="Proteomes" id="UP000010808">
    <property type="component" value="Chromosome"/>
</dbReference>
<feature type="transmembrane region" description="Helical" evidence="1">
    <location>
        <begin position="6"/>
        <end position="22"/>
    </location>
</feature>
<dbReference type="RefSeq" id="WP_015336277.1">
    <property type="nucleotide sequence ID" value="NC_020055.1"/>
</dbReference>
<reference evidence="2 3" key="1">
    <citation type="submission" date="2012-10" db="EMBL/GenBank/DDBJ databases">
        <authorList>
            <person name="Genoscope - CEA"/>
        </authorList>
    </citation>
    <scope>NUCLEOTIDE SEQUENCE [LARGE SCALE GENOMIC DNA]</scope>
    <source>
        <strain evidence="3">AM13 / DSM 14728</strain>
    </source>
</reference>
<evidence type="ECO:0000313" key="3">
    <source>
        <dbReference type="Proteomes" id="UP000010808"/>
    </source>
</evidence>
<organism evidence="2 3">
    <name type="scientific">Maridesulfovibrio hydrothermalis AM13 = DSM 14728</name>
    <dbReference type="NCBI Taxonomy" id="1121451"/>
    <lineage>
        <taxon>Bacteria</taxon>
        <taxon>Pseudomonadati</taxon>
        <taxon>Thermodesulfobacteriota</taxon>
        <taxon>Desulfovibrionia</taxon>
        <taxon>Desulfovibrionales</taxon>
        <taxon>Desulfovibrionaceae</taxon>
        <taxon>Maridesulfovibrio</taxon>
    </lineage>
</organism>
<evidence type="ECO:0000313" key="2">
    <source>
        <dbReference type="EMBL" id="CCO23674.1"/>
    </source>
</evidence>
<feature type="transmembrane region" description="Helical" evidence="1">
    <location>
        <begin position="55"/>
        <end position="75"/>
    </location>
</feature>
<keyword evidence="1" id="KW-0472">Membrane</keyword>